<protein>
    <submittedName>
        <fullName evidence="2">Uncharacterized protein</fullName>
    </submittedName>
</protein>
<proteinExistence type="predicted"/>
<gene>
    <name evidence="2" type="ORF">D7M11_00065</name>
</gene>
<reference evidence="2 3" key="1">
    <citation type="journal article" date="2007" name="Int. J. Syst. Evol. Microbiol.">
        <title>Paenibacillus ginsengarvi sp. nov., isolated from soil from ginseng cultivation.</title>
        <authorList>
            <person name="Yoon M.H."/>
            <person name="Ten L.N."/>
            <person name="Im W.T."/>
        </authorList>
    </citation>
    <scope>NUCLEOTIDE SEQUENCE [LARGE SCALE GENOMIC DNA]</scope>
    <source>
        <strain evidence="2 3">KCTC 13059</strain>
    </source>
</reference>
<evidence type="ECO:0000313" key="3">
    <source>
        <dbReference type="Proteomes" id="UP000282311"/>
    </source>
</evidence>
<accession>A0A3B0CLY4</accession>
<feature type="region of interest" description="Disordered" evidence="1">
    <location>
        <begin position="1"/>
        <end position="20"/>
    </location>
</feature>
<keyword evidence="3" id="KW-1185">Reference proteome</keyword>
<evidence type="ECO:0000256" key="1">
    <source>
        <dbReference type="SAM" id="MobiDB-lite"/>
    </source>
</evidence>
<sequence length="160" mass="17607">MVMINWSPRRESAPSVSRSAEETIRLERKIEQMEQTMQQLAKEMKKQSVVVQQLHVHNPVVENVTFRLDALDIEELSGSLNLGNNFDVNFDPNSLFKGAGHKDGKAKQEGGRDAKAAGRPKTAGQTAEPASTATDDSAVELKRTETGYSFRASPPPSAKR</sequence>
<organism evidence="2 3">
    <name type="scientific">Paenibacillus ginsengarvi</name>
    <dbReference type="NCBI Taxonomy" id="400777"/>
    <lineage>
        <taxon>Bacteria</taxon>
        <taxon>Bacillati</taxon>
        <taxon>Bacillota</taxon>
        <taxon>Bacilli</taxon>
        <taxon>Bacillales</taxon>
        <taxon>Paenibacillaceae</taxon>
        <taxon>Paenibacillus</taxon>
    </lineage>
</organism>
<feature type="compositionally biased region" description="Basic and acidic residues" evidence="1">
    <location>
        <begin position="100"/>
        <end position="116"/>
    </location>
</feature>
<evidence type="ECO:0000313" key="2">
    <source>
        <dbReference type="EMBL" id="RKN86403.1"/>
    </source>
</evidence>
<comment type="caution">
    <text evidence="2">The sequence shown here is derived from an EMBL/GenBank/DDBJ whole genome shotgun (WGS) entry which is preliminary data.</text>
</comment>
<name>A0A3B0CLY4_9BACL</name>
<dbReference type="Proteomes" id="UP000282311">
    <property type="component" value="Unassembled WGS sequence"/>
</dbReference>
<feature type="region of interest" description="Disordered" evidence="1">
    <location>
        <begin position="91"/>
        <end position="160"/>
    </location>
</feature>
<dbReference type="EMBL" id="RBAH01000001">
    <property type="protein sequence ID" value="RKN86403.1"/>
    <property type="molecule type" value="Genomic_DNA"/>
</dbReference>
<feature type="compositionally biased region" description="Polar residues" evidence="1">
    <location>
        <begin position="123"/>
        <end position="135"/>
    </location>
</feature>
<dbReference type="AlphaFoldDB" id="A0A3B0CLY4"/>